<dbReference type="Pfam" id="PF07791">
    <property type="entry name" value="Imm11"/>
    <property type="match status" value="1"/>
</dbReference>
<feature type="domain" description="Immunity MXAN-0049 protein" evidence="1">
    <location>
        <begin position="29"/>
        <end position="188"/>
    </location>
</feature>
<gene>
    <name evidence="2" type="ORF">MNBD_GAMMA16-1726</name>
</gene>
<dbReference type="EMBL" id="UOFO01000128">
    <property type="protein sequence ID" value="VAW87645.1"/>
    <property type="molecule type" value="Genomic_DNA"/>
</dbReference>
<evidence type="ECO:0000313" key="2">
    <source>
        <dbReference type="EMBL" id="VAW87645.1"/>
    </source>
</evidence>
<dbReference type="InterPro" id="IPR012433">
    <property type="entry name" value="Imm11"/>
</dbReference>
<sequence>MSEHYMLECYQPIEWDDMALLKSIYFKEIETWRNDIDSWRMGRRLVSELPDPIQVKIRPGYPDNLKEMYYNDAIIMSKRLLAALQEMGVDNLDVYPCVIINEGTGFRTEDYVAVNLIGLVKAADIDNSNVTGGNSDHMLDTDFDGLAIDPKKAKDYLMFRLAENTSAIVIHRSVKEHLIEKGFTMLSYVEPKDWIG</sequence>
<evidence type="ECO:0000259" key="1">
    <source>
        <dbReference type="Pfam" id="PF07791"/>
    </source>
</evidence>
<reference evidence="2" key="1">
    <citation type="submission" date="2018-06" db="EMBL/GenBank/DDBJ databases">
        <authorList>
            <person name="Zhirakovskaya E."/>
        </authorList>
    </citation>
    <scope>NUCLEOTIDE SEQUENCE</scope>
</reference>
<dbReference type="AlphaFoldDB" id="A0A3B0Z2Z3"/>
<accession>A0A3B0Z2Z3</accession>
<name>A0A3B0Z2Z3_9ZZZZ</name>
<protein>
    <recommendedName>
        <fullName evidence="1">Immunity MXAN-0049 protein domain-containing protein</fullName>
    </recommendedName>
</protein>
<proteinExistence type="predicted"/>
<organism evidence="2">
    <name type="scientific">hydrothermal vent metagenome</name>
    <dbReference type="NCBI Taxonomy" id="652676"/>
    <lineage>
        <taxon>unclassified sequences</taxon>
        <taxon>metagenomes</taxon>
        <taxon>ecological metagenomes</taxon>
    </lineage>
</organism>